<name>A0A8J7H2W4_9FIRM</name>
<protein>
    <submittedName>
        <fullName evidence="2">GNAT family N-acetyltransferase</fullName>
    </submittedName>
</protein>
<dbReference type="Proteomes" id="UP000623269">
    <property type="component" value="Unassembled WGS sequence"/>
</dbReference>
<accession>A0A8J7H2W4</accession>
<evidence type="ECO:0000313" key="3">
    <source>
        <dbReference type="Proteomes" id="UP000623269"/>
    </source>
</evidence>
<keyword evidence="3" id="KW-1185">Reference proteome</keyword>
<reference evidence="2" key="1">
    <citation type="submission" date="2020-12" db="EMBL/GenBank/DDBJ databases">
        <title>M. sibirica DSM 26468T genome.</title>
        <authorList>
            <person name="Thieme N."/>
            <person name="Rettenmaier R."/>
            <person name="Zverlov V."/>
            <person name="Liebl W."/>
        </authorList>
    </citation>
    <scope>NUCLEOTIDE SEQUENCE</scope>
    <source>
        <strain evidence="2">DSM 26468</strain>
    </source>
</reference>
<dbReference type="RefSeq" id="WP_197661463.1">
    <property type="nucleotide sequence ID" value="NZ_JAEAGR010000009.1"/>
</dbReference>
<evidence type="ECO:0000313" key="2">
    <source>
        <dbReference type="EMBL" id="MBH1941248.1"/>
    </source>
</evidence>
<proteinExistence type="predicted"/>
<dbReference type="Gene3D" id="3.40.630.30">
    <property type="match status" value="1"/>
</dbReference>
<dbReference type="InterPro" id="IPR000182">
    <property type="entry name" value="GNAT_dom"/>
</dbReference>
<dbReference type="SUPFAM" id="SSF55729">
    <property type="entry name" value="Acyl-CoA N-acyltransferases (Nat)"/>
    <property type="match status" value="1"/>
</dbReference>
<dbReference type="EMBL" id="JAEAGR010000009">
    <property type="protein sequence ID" value="MBH1941248.1"/>
    <property type="molecule type" value="Genomic_DNA"/>
</dbReference>
<dbReference type="PROSITE" id="PS51186">
    <property type="entry name" value="GNAT"/>
    <property type="match status" value="1"/>
</dbReference>
<evidence type="ECO:0000259" key="1">
    <source>
        <dbReference type="PROSITE" id="PS51186"/>
    </source>
</evidence>
<dbReference type="PANTHER" id="PTHR43415:SF3">
    <property type="entry name" value="GNAT-FAMILY ACETYLTRANSFERASE"/>
    <property type="match status" value="1"/>
</dbReference>
<gene>
    <name evidence="2" type="ORF">I5677_10120</name>
</gene>
<comment type="caution">
    <text evidence="2">The sequence shown here is derived from an EMBL/GenBank/DDBJ whole genome shotgun (WGS) entry which is preliminary data.</text>
</comment>
<sequence>MYLEENGLVIRVAQTKDAATLCRWWNDGSVMAHAGFPKGLGTTTEEIIMKISQDTEFNRRLILEYNRTLIGEMSYRTVEKQIAEIGIKICEASQQEKGLGTRYLMMLIRYLFHERNYIKILLDTNLNNKRAQHVYEKIGFQKIGIRENAWKDQMGEYQTAVDYELTKDLFLDKK</sequence>
<feature type="domain" description="N-acetyltransferase" evidence="1">
    <location>
        <begin position="8"/>
        <end position="168"/>
    </location>
</feature>
<dbReference type="GO" id="GO:0016747">
    <property type="term" value="F:acyltransferase activity, transferring groups other than amino-acyl groups"/>
    <property type="evidence" value="ECO:0007669"/>
    <property type="project" value="InterPro"/>
</dbReference>
<dbReference type="AlphaFoldDB" id="A0A8J7H2W4"/>
<dbReference type="PANTHER" id="PTHR43415">
    <property type="entry name" value="SPERMIDINE N(1)-ACETYLTRANSFERASE"/>
    <property type="match status" value="1"/>
</dbReference>
<dbReference type="Pfam" id="PF13302">
    <property type="entry name" value="Acetyltransf_3"/>
    <property type="match status" value="1"/>
</dbReference>
<dbReference type="InterPro" id="IPR016181">
    <property type="entry name" value="Acyl_CoA_acyltransferase"/>
</dbReference>
<organism evidence="2 3">
    <name type="scientific">Mobilitalea sibirica</name>
    <dbReference type="NCBI Taxonomy" id="1462919"/>
    <lineage>
        <taxon>Bacteria</taxon>
        <taxon>Bacillati</taxon>
        <taxon>Bacillota</taxon>
        <taxon>Clostridia</taxon>
        <taxon>Lachnospirales</taxon>
        <taxon>Lachnospiraceae</taxon>
        <taxon>Mobilitalea</taxon>
    </lineage>
</organism>